<dbReference type="PANTHER" id="PTHR43134">
    <property type="entry name" value="SIGNAL RECOGNITION PARTICLE RECEPTOR SUBUNIT ALPHA"/>
    <property type="match status" value="1"/>
</dbReference>
<evidence type="ECO:0000256" key="2">
    <source>
        <dbReference type="ARBA" id="ARBA00008531"/>
    </source>
</evidence>
<keyword evidence="7" id="KW-0675">Receptor</keyword>
<dbReference type="SMART" id="SM00382">
    <property type="entry name" value="AAA"/>
    <property type="match status" value="1"/>
</dbReference>
<dbReference type="SUPFAM" id="SSF52540">
    <property type="entry name" value="P-loop containing nucleoside triphosphate hydrolases"/>
    <property type="match status" value="1"/>
</dbReference>
<evidence type="ECO:0000259" key="9">
    <source>
        <dbReference type="PROSITE" id="PS00300"/>
    </source>
</evidence>
<gene>
    <name evidence="10" type="ORF">SteCoe_8679</name>
</gene>
<dbReference type="InterPro" id="IPR007222">
    <property type="entry name" value="Sig_recog_particle_rcpt_asu_N"/>
</dbReference>
<evidence type="ECO:0000256" key="3">
    <source>
        <dbReference type="ARBA" id="ARBA00022741"/>
    </source>
</evidence>
<evidence type="ECO:0000313" key="11">
    <source>
        <dbReference type="Proteomes" id="UP000187209"/>
    </source>
</evidence>
<dbReference type="Pfam" id="PF02881">
    <property type="entry name" value="SRP54_N"/>
    <property type="match status" value="1"/>
</dbReference>
<reference evidence="10 11" key="1">
    <citation type="submission" date="2016-11" db="EMBL/GenBank/DDBJ databases">
        <title>The macronuclear genome of Stentor coeruleus: a giant cell with tiny introns.</title>
        <authorList>
            <person name="Slabodnick M."/>
            <person name="Ruby J.G."/>
            <person name="Reiff S.B."/>
            <person name="Swart E.C."/>
            <person name="Gosai S."/>
            <person name="Prabakaran S."/>
            <person name="Witkowska E."/>
            <person name="Larue G.E."/>
            <person name="Fisher S."/>
            <person name="Freeman R.M."/>
            <person name="Gunawardena J."/>
            <person name="Chu W."/>
            <person name="Stover N.A."/>
            <person name="Gregory B.D."/>
            <person name="Nowacki M."/>
            <person name="Derisi J."/>
            <person name="Roy S.W."/>
            <person name="Marshall W.F."/>
            <person name="Sood P."/>
        </authorList>
    </citation>
    <scope>NUCLEOTIDE SEQUENCE [LARGE SCALE GENOMIC DNA]</scope>
    <source>
        <strain evidence="10">WM001</strain>
    </source>
</reference>
<keyword evidence="11" id="KW-1185">Reference proteome</keyword>
<accession>A0A1R2CJJ4</accession>
<dbReference type="GO" id="GO:0003924">
    <property type="term" value="F:GTPase activity"/>
    <property type="evidence" value="ECO:0007669"/>
    <property type="project" value="InterPro"/>
</dbReference>
<dbReference type="PANTHER" id="PTHR43134:SF1">
    <property type="entry name" value="SIGNAL RECOGNITION PARTICLE RECEPTOR SUBUNIT ALPHA"/>
    <property type="match status" value="1"/>
</dbReference>
<dbReference type="SUPFAM" id="SSF47364">
    <property type="entry name" value="Domain of the SRP/SRP receptor G-proteins"/>
    <property type="match status" value="1"/>
</dbReference>
<dbReference type="CDD" id="cd14826">
    <property type="entry name" value="SR_alpha_SRX"/>
    <property type="match status" value="1"/>
</dbReference>
<comment type="similarity">
    <text evidence="2">Belongs to the GTP-binding SRP family.</text>
</comment>
<dbReference type="FunFam" id="3.40.50.300:FF:000188">
    <property type="entry name" value="signal recognition particle receptor subunit alpha"/>
    <property type="match status" value="1"/>
</dbReference>
<comment type="subcellular location">
    <subcellularLocation>
        <location evidence="1">Endoplasmic reticulum membrane</location>
        <topology evidence="1">Peripheral membrane protein</topology>
        <orientation evidence="1">Cytoplasmic side</orientation>
    </subcellularLocation>
</comment>
<dbReference type="InterPro" id="IPR027417">
    <property type="entry name" value="P-loop_NTPase"/>
</dbReference>
<dbReference type="SMART" id="SM00962">
    <property type="entry name" value="SRP54"/>
    <property type="match status" value="1"/>
</dbReference>
<comment type="caution">
    <text evidence="10">The sequence shown here is derived from an EMBL/GenBank/DDBJ whole genome shotgun (WGS) entry which is preliminary data.</text>
</comment>
<dbReference type="SUPFAM" id="SSF64356">
    <property type="entry name" value="SNARE-like"/>
    <property type="match status" value="1"/>
</dbReference>
<name>A0A1R2CJJ4_9CILI</name>
<evidence type="ECO:0000256" key="4">
    <source>
        <dbReference type="ARBA" id="ARBA00022824"/>
    </source>
</evidence>
<dbReference type="AlphaFoldDB" id="A0A1R2CJJ4"/>
<evidence type="ECO:0000256" key="6">
    <source>
        <dbReference type="ARBA" id="ARBA00023136"/>
    </source>
</evidence>
<dbReference type="Pfam" id="PF04086">
    <property type="entry name" value="SRP-alpha_N"/>
    <property type="match status" value="1"/>
</dbReference>
<keyword evidence="3" id="KW-0547">Nucleotide-binding</keyword>
<dbReference type="InterPro" id="IPR036225">
    <property type="entry name" value="SRP/SRP_N"/>
</dbReference>
<evidence type="ECO:0000313" key="10">
    <source>
        <dbReference type="EMBL" id="OMJ89202.1"/>
    </source>
</evidence>
<dbReference type="Gene3D" id="3.30.450.60">
    <property type="match status" value="1"/>
</dbReference>
<protein>
    <recommendedName>
        <fullName evidence="9">SRP54-type proteins GTP-binding domain-containing protein</fullName>
    </recommendedName>
</protein>
<dbReference type="GO" id="GO:0006614">
    <property type="term" value="P:SRP-dependent cotranslational protein targeting to membrane"/>
    <property type="evidence" value="ECO:0007669"/>
    <property type="project" value="InterPro"/>
</dbReference>
<keyword evidence="5" id="KW-0342">GTP-binding</keyword>
<proteinExistence type="inferred from homology"/>
<dbReference type="Gene3D" id="1.20.120.140">
    <property type="entry name" value="Signal recognition particle SRP54, nucleotide-binding domain"/>
    <property type="match status" value="1"/>
</dbReference>
<evidence type="ECO:0000256" key="7">
    <source>
        <dbReference type="ARBA" id="ARBA00023170"/>
    </source>
</evidence>
<feature type="domain" description="SRP54-type proteins GTP-binding" evidence="9">
    <location>
        <begin position="499"/>
        <end position="512"/>
    </location>
</feature>
<dbReference type="GO" id="GO:0005785">
    <property type="term" value="C:signal recognition particle receptor complex"/>
    <property type="evidence" value="ECO:0007669"/>
    <property type="project" value="InterPro"/>
</dbReference>
<keyword evidence="6" id="KW-0472">Membrane</keyword>
<evidence type="ECO:0000256" key="1">
    <source>
        <dbReference type="ARBA" id="ARBA00004397"/>
    </source>
</evidence>
<sequence length="526" mass="59046">MFELLCIFTSGGLVLWNQGNLWSPLNILIATVLQQERTHLSQFIHNGYIMKWDLLPKFDLIFAAVYQELYPIFFVEKLLQAMKEKFEYLLEKKNIPLRKIHFEEDFQIIYNEWKKESKLYKRNTETPEEFNLFIPAIKSNEGSSEKSPKKSLSKTKPSSEKKKPIKKATIKGIDDKVTKKKIEELDVSKDKTQNNTKNLEFLKGEISDSDSDENQELGFFSRFANKVKSFTGNKEIVKQDIAPLVSEFQNTLIQKNVGETISEQLCTSVSNSLLHTKTASFTSLATTFKVTLSNSIEKLLTPQNYKNILRDALAAKNLRTPYVIVFCGINGVGKSTSLAKVGYYLKTKGKLSIIIAACDTFRSGAIEQLRVHSNTLEVPLFEQGYGKEPGFVAREAIKVAKNQGIDVVLIDTAGRMQHNESLMVPLATLVNINNPDIVVFVGEALVGNDGVDQLMTFNKTLMEKTESGRGVDGIILTKFDSVDDKVGAALSMVYSTGKPILFIGVGERYPHLKRLNAKTVVKSLLS</sequence>
<dbReference type="InterPro" id="IPR042101">
    <property type="entry name" value="SRP54_N_sf"/>
</dbReference>
<dbReference type="InterPro" id="IPR011012">
    <property type="entry name" value="Longin-like_dom_sf"/>
</dbReference>
<feature type="region of interest" description="Disordered" evidence="8">
    <location>
        <begin position="140"/>
        <end position="167"/>
    </location>
</feature>
<dbReference type="PROSITE" id="PS00300">
    <property type="entry name" value="SRP54"/>
    <property type="match status" value="1"/>
</dbReference>
<keyword evidence="4" id="KW-0256">Endoplasmic reticulum</keyword>
<dbReference type="CDD" id="cd17876">
    <property type="entry name" value="SRalpha_C"/>
    <property type="match status" value="1"/>
</dbReference>
<dbReference type="InterPro" id="IPR000897">
    <property type="entry name" value="SRP54_GTPase_dom"/>
</dbReference>
<dbReference type="GO" id="GO:0006886">
    <property type="term" value="P:intracellular protein transport"/>
    <property type="evidence" value="ECO:0007669"/>
    <property type="project" value="InterPro"/>
</dbReference>
<organism evidence="10 11">
    <name type="scientific">Stentor coeruleus</name>
    <dbReference type="NCBI Taxonomy" id="5963"/>
    <lineage>
        <taxon>Eukaryota</taxon>
        <taxon>Sar</taxon>
        <taxon>Alveolata</taxon>
        <taxon>Ciliophora</taxon>
        <taxon>Postciliodesmatophora</taxon>
        <taxon>Heterotrichea</taxon>
        <taxon>Heterotrichida</taxon>
        <taxon>Stentoridae</taxon>
        <taxon>Stentor</taxon>
    </lineage>
</organism>
<dbReference type="Pfam" id="PF00448">
    <property type="entry name" value="SRP54"/>
    <property type="match status" value="1"/>
</dbReference>
<dbReference type="InterPro" id="IPR013822">
    <property type="entry name" value="Signal_recog_particl_SRP54_hlx"/>
</dbReference>
<dbReference type="InterPro" id="IPR003593">
    <property type="entry name" value="AAA+_ATPase"/>
</dbReference>
<dbReference type="OrthoDB" id="1727884at2759"/>
<dbReference type="GO" id="GO:0005047">
    <property type="term" value="F:signal recognition particle binding"/>
    <property type="evidence" value="ECO:0007669"/>
    <property type="project" value="InterPro"/>
</dbReference>
<evidence type="ECO:0000256" key="5">
    <source>
        <dbReference type="ARBA" id="ARBA00023134"/>
    </source>
</evidence>
<dbReference type="GO" id="GO:0005525">
    <property type="term" value="F:GTP binding"/>
    <property type="evidence" value="ECO:0007669"/>
    <property type="project" value="UniProtKB-KW"/>
</dbReference>
<evidence type="ECO:0000256" key="8">
    <source>
        <dbReference type="SAM" id="MobiDB-lite"/>
    </source>
</evidence>
<dbReference type="Gene3D" id="3.40.50.300">
    <property type="entry name" value="P-loop containing nucleotide triphosphate hydrolases"/>
    <property type="match status" value="1"/>
</dbReference>
<dbReference type="EMBL" id="MPUH01000131">
    <property type="protein sequence ID" value="OMJ89202.1"/>
    <property type="molecule type" value="Genomic_DNA"/>
</dbReference>
<dbReference type="Proteomes" id="UP000187209">
    <property type="component" value="Unassembled WGS sequence"/>
</dbReference>